<dbReference type="PROSITE" id="PS50878">
    <property type="entry name" value="RT_POL"/>
    <property type="match status" value="1"/>
</dbReference>
<keyword evidence="3" id="KW-0255">Endonuclease</keyword>
<dbReference type="Pfam" id="PF03372">
    <property type="entry name" value="Exo_endo_phos"/>
    <property type="match status" value="1"/>
</dbReference>
<dbReference type="InterPro" id="IPR000477">
    <property type="entry name" value="RT_dom"/>
</dbReference>
<feature type="domain" description="Reverse transcriptase" evidence="2">
    <location>
        <begin position="460"/>
        <end position="732"/>
    </location>
</feature>
<accession>A0AAW3AZ67</accession>
<dbReference type="CDD" id="cd01650">
    <property type="entry name" value="RT_nLTR_like"/>
    <property type="match status" value="1"/>
</dbReference>
<dbReference type="EMBL" id="JBAMZL010000001">
    <property type="protein sequence ID" value="KAL0515710.1"/>
    <property type="molecule type" value="Genomic_DNA"/>
</dbReference>
<dbReference type="InterPro" id="IPR036691">
    <property type="entry name" value="Endo/exonu/phosph_ase_sf"/>
</dbReference>
<dbReference type="PANTHER" id="PTHR19446">
    <property type="entry name" value="REVERSE TRANSCRIPTASES"/>
    <property type="match status" value="1"/>
</dbReference>
<keyword evidence="3" id="KW-0540">Nuclease</keyword>
<feature type="region of interest" description="Disordered" evidence="1">
    <location>
        <begin position="1321"/>
        <end position="1342"/>
    </location>
</feature>
<dbReference type="GO" id="GO:0004519">
    <property type="term" value="F:endonuclease activity"/>
    <property type="evidence" value="ECO:0007669"/>
    <property type="project" value="UniProtKB-KW"/>
</dbReference>
<dbReference type="Gene3D" id="3.60.10.10">
    <property type="entry name" value="Endonuclease/exonuclease/phosphatase"/>
    <property type="match status" value="1"/>
</dbReference>
<dbReference type="Pfam" id="PF00078">
    <property type="entry name" value="RVT_1"/>
    <property type="match status" value="1"/>
</dbReference>
<reference evidence="3 4" key="1">
    <citation type="submission" date="2024-02" db="EMBL/GenBank/DDBJ databases">
        <title>FIRST GENOME SEQUENCES OF Leishmania (Viannia) shawi, Leishmania (Viannia) lindenbergi AND Leishmania (Viannia) utingensis.</title>
        <authorList>
            <person name="Resadore F."/>
            <person name="Custodio M.G.F."/>
            <person name="Boite M.C."/>
            <person name="Cupolillo E."/>
            <person name="Ferreira G.E.M."/>
        </authorList>
    </citation>
    <scope>NUCLEOTIDE SEQUENCE [LARGE SCALE GENOMIC DNA]</scope>
    <source>
        <strain evidence="3 4">ITUB/BR/1977/M4964</strain>
    </source>
</reference>
<dbReference type="SUPFAM" id="SSF56219">
    <property type="entry name" value="DNase I-like"/>
    <property type="match status" value="1"/>
</dbReference>
<name>A0AAW3AZ67_9TRYP</name>
<organism evidence="3 4">
    <name type="scientific">Leishmania utingensis</name>
    <dbReference type="NCBI Taxonomy" id="653362"/>
    <lineage>
        <taxon>Eukaryota</taxon>
        <taxon>Discoba</taxon>
        <taxon>Euglenozoa</taxon>
        <taxon>Kinetoplastea</taxon>
        <taxon>Metakinetoplastina</taxon>
        <taxon>Trypanosomatida</taxon>
        <taxon>Trypanosomatidae</taxon>
        <taxon>Leishmaniinae</taxon>
        <taxon>Leishmania</taxon>
    </lineage>
</organism>
<keyword evidence="4" id="KW-1185">Reference proteome</keyword>
<protein>
    <submittedName>
        <fullName evidence="3">Endonuclease/Exonuclease/phosphatase family/Endonuclease-reverse transcriptase</fullName>
    </submittedName>
</protein>
<dbReference type="Gene3D" id="1.10.287.600">
    <property type="entry name" value="Helix hairpin bin"/>
    <property type="match status" value="1"/>
</dbReference>
<dbReference type="InterPro" id="IPR043502">
    <property type="entry name" value="DNA/RNA_pol_sf"/>
</dbReference>
<evidence type="ECO:0000313" key="4">
    <source>
        <dbReference type="Proteomes" id="UP001482455"/>
    </source>
</evidence>
<sequence>MDPPRYSRPPSTQRTPPRIGTWNVTALTSQRLDFLHQSSREAWAPDIWCLQEVTLRTDDVVRLTSLSQLGSLHHTPRPPKPGSTHCSGGLAIVVNRHAYDLAATEEGSTLSRGVRLDWNMVDVVDSHCLQRFRIVNVYAVPGSTMDIAGILEDLHVTLQPDVIAGDFNARHITWSPPTTSNTRAADSYARGGALYRWISARGYYRSNEGLAFTPTTVPHAGTSQTALDFFLLGRRMVPSTHWVHSGIGRSIALSPGDHFPVILNVPSNTHAVPTRRQRRIKWGSVDPTQLRMLRRTITESQDMTTLETSLRSSLSRLPRTGWRSRSSAPMMVDSDVHDANAAWRLLKRVYNTVPPVVPIYLSSDVAAVPLIGPRAKATALNTLFAHKHTARSVPPPEPPLIEGVATYCMEVPPILAWEVSAAIKQLKNNKAMDNQGFSAELLKTCRSALLHTLPTLFTHILQNPQSMPAAWRQVTIVPLLKAGKDPSLGQSFRPVCITSHFSRLMERILACRLIVALQGQLSSRQYGYVPGRSPLDAACVILGTAATISKIYRNRRKGVHDPPHQVHGKTLIGYLNLSDAFCRVPHRILLHRLTALGVPEYIRCFIRLWLWDRTARTYVDGRYSAPARHYAGVPQGSVLGPLLFSVFIDTIVQSTHQRIVRKLATPTATYAVIAAYVDDVTILVGGLDPDRIYSLITDLVQHFYTWCTRNDMELSSKSVFQWVYPTWNSITTTVNRYGGTLPPILVRRNTQEPPVLQLVNGRLAKTSASNMVCFETHKAITQRYLGIVVDHKLTFAAHLAERRAALDSFHARLLPYSKHIHPRAARTLVLGMAQSALYGLPLLFPSAEPRVLQPVQTAWASLVKRAGQIVQLAAHADSLIEMGCPSMSMMVSKLAITWNHKRHCLPIQLEPIYVNILPDWLDEATCPAAALLIDPAAIFGHPPLTGNPLPFRYPVLPLPTVLDKVHFPQSAVTQPLGTVKRPPDELRALNTHRRREVYDRLPGYTVYEGWSDGSVTYTGKESEDKAGGAAVIFHPGFSHTRVWISENSPVPLHACSYTAEAFAALTLLDILTRLTSERATENVAVLICSDSLSWITNVGRGPTSFGPIAPLFWSKLAILSQQVDAIEVVHCYSHCADPRGDIVDEAAKAAGQLNTRTLTPWHVDMARAATAVAWKPLVHTIVKEQRSTFHRGMHPNMETWIPSIKSVPPLLLHVKQSAMILQLRTGIWPSLGAHTFIRAALAPHLCTFCQQEITPEHGMPVVHLLTCPQTATSANPLTPAQALWSPKVDVLRSLIQYALQFIPQHSPSVPVLRQRDGRRFLASPPSRHTISPLREEGASRPSTLCQTPCSQGAWPFKIHWYVGEGMEEGEFSEAREDLAAGGWRRVRRRRGRGGRRGVLGS</sequence>
<gene>
    <name evidence="3" type="ORF">Q4I30_000146</name>
</gene>
<keyword evidence="3" id="KW-0378">Hydrolase</keyword>
<dbReference type="InterPro" id="IPR023123">
    <property type="entry name" value="Tubulin_C"/>
</dbReference>
<proteinExistence type="predicted"/>
<dbReference type="InterPro" id="IPR036397">
    <property type="entry name" value="RNaseH_sf"/>
</dbReference>
<dbReference type="SUPFAM" id="SSF56672">
    <property type="entry name" value="DNA/RNA polymerases"/>
    <property type="match status" value="1"/>
</dbReference>
<dbReference type="InterPro" id="IPR005135">
    <property type="entry name" value="Endo/exonuclease/phosphatase"/>
</dbReference>
<comment type="caution">
    <text evidence="3">The sequence shown here is derived from an EMBL/GenBank/DDBJ whole genome shotgun (WGS) entry which is preliminary data.</text>
</comment>
<dbReference type="Gene3D" id="3.30.420.10">
    <property type="entry name" value="Ribonuclease H-like superfamily/Ribonuclease H"/>
    <property type="match status" value="1"/>
</dbReference>
<evidence type="ECO:0000256" key="1">
    <source>
        <dbReference type="SAM" id="MobiDB-lite"/>
    </source>
</evidence>
<dbReference type="SUPFAM" id="SSF53098">
    <property type="entry name" value="Ribonuclease H-like"/>
    <property type="match status" value="1"/>
</dbReference>
<dbReference type="InterPro" id="IPR012337">
    <property type="entry name" value="RNaseH-like_sf"/>
</dbReference>
<dbReference type="GO" id="GO:0003676">
    <property type="term" value="F:nucleic acid binding"/>
    <property type="evidence" value="ECO:0007669"/>
    <property type="project" value="InterPro"/>
</dbReference>
<evidence type="ECO:0000259" key="2">
    <source>
        <dbReference type="PROSITE" id="PS50878"/>
    </source>
</evidence>
<evidence type="ECO:0000313" key="3">
    <source>
        <dbReference type="EMBL" id="KAL0515710.1"/>
    </source>
</evidence>
<dbReference type="Proteomes" id="UP001482455">
    <property type="component" value="Unassembled WGS sequence"/>
</dbReference>